<evidence type="ECO:0000256" key="4">
    <source>
        <dbReference type="ARBA" id="ARBA00022989"/>
    </source>
</evidence>
<gene>
    <name evidence="10" type="primary">Lrp1b_1</name>
    <name evidence="10" type="ORF">GWK47_011705</name>
</gene>
<dbReference type="CDD" id="cd00112">
    <property type="entry name" value="LDLa"/>
    <property type="match status" value="4"/>
</dbReference>
<dbReference type="InterPro" id="IPR051221">
    <property type="entry name" value="LDLR-related"/>
</dbReference>
<dbReference type="InterPro" id="IPR023415">
    <property type="entry name" value="LDLR_class-A_CS"/>
</dbReference>
<keyword evidence="2" id="KW-0812">Transmembrane</keyword>
<dbReference type="PANTHER" id="PTHR22722:SF12">
    <property type="entry name" value="EGF-LIKE DOMAIN-CONTAINING PROTEIN"/>
    <property type="match status" value="1"/>
</dbReference>
<feature type="disulfide bond" evidence="9">
    <location>
        <begin position="127"/>
        <end position="139"/>
    </location>
</feature>
<name>A0A8J4Y2P2_CHIOP</name>
<evidence type="ECO:0000256" key="6">
    <source>
        <dbReference type="ARBA" id="ARBA00023157"/>
    </source>
</evidence>
<reference evidence="10" key="1">
    <citation type="submission" date="2020-07" db="EMBL/GenBank/DDBJ databases">
        <title>The High-quality genome of the commercially important snow crab, Chionoecetes opilio.</title>
        <authorList>
            <person name="Jeong J.-H."/>
            <person name="Ryu S."/>
        </authorList>
    </citation>
    <scope>NUCLEOTIDE SEQUENCE</scope>
    <source>
        <strain evidence="10">MADBK_172401_WGS</strain>
        <tissue evidence="10">Digestive gland</tissue>
    </source>
</reference>
<keyword evidence="5" id="KW-0472">Membrane</keyword>
<evidence type="ECO:0000313" key="11">
    <source>
        <dbReference type="Proteomes" id="UP000770661"/>
    </source>
</evidence>
<dbReference type="SUPFAM" id="SSF57424">
    <property type="entry name" value="LDL receptor-like module"/>
    <property type="match status" value="4"/>
</dbReference>
<keyword evidence="6 9" id="KW-1015">Disulfide bond</keyword>
<feature type="disulfide bond" evidence="9">
    <location>
        <begin position="28"/>
        <end position="43"/>
    </location>
</feature>
<keyword evidence="10" id="KW-0449">Lipoprotein</keyword>
<evidence type="ECO:0000256" key="3">
    <source>
        <dbReference type="ARBA" id="ARBA00022737"/>
    </source>
</evidence>
<accession>A0A8J4Y2P2</accession>
<organism evidence="10 11">
    <name type="scientific">Chionoecetes opilio</name>
    <name type="common">Atlantic snow crab</name>
    <name type="synonym">Cancer opilio</name>
    <dbReference type="NCBI Taxonomy" id="41210"/>
    <lineage>
        <taxon>Eukaryota</taxon>
        <taxon>Metazoa</taxon>
        <taxon>Ecdysozoa</taxon>
        <taxon>Arthropoda</taxon>
        <taxon>Crustacea</taxon>
        <taxon>Multicrustacea</taxon>
        <taxon>Malacostraca</taxon>
        <taxon>Eumalacostraca</taxon>
        <taxon>Eucarida</taxon>
        <taxon>Decapoda</taxon>
        <taxon>Pleocyemata</taxon>
        <taxon>Brachyura</taxon>
        <taxon>Eubrachyura</taxon>
        <taxon>Majoidea</taxon>
        <taxon>Majidae</taxon>
        <taxon>Chionoecetes</taxon>
    </lineage>
</organism>
<dbReference type="InterPro" id="IPR002172">
    <property type="entry name" value="LDrepeatLR_classA_rpt"/>
</dbReference>
<keyword evidence="4" id="KW-1133">Transmembrane helix</keyword>
<dbReference type="Gene3D" id="4.10.400.10">
    <property type="entry name" value="Low-density Lipoprotein Receptor"/>
    <property type="match status" value="4"/>
</dbReference>
<dbReference type="GO" id="GO:0042562">
    <property type="term" value="F:hormone binding"/>
    <property type="evidence" value="ECO:0007669"/>
    <property type="project" value="TreeGrafter"/>
</dbReference>
<keyword evidence="8" id="KW-0325">Glycoprotein</keyword>
<evidence type="ECO:0000256" key="1">
    <source>
        <dbReference type="ARBA" id="ARBA00004167"/>
    </source>
</evidence>
<comment type="caution">
    <text evidence="10">The sequence shown here is derived from an EMBL/GenBank/DDBJ whole genome shotgun (WGS) entry which is preliminary data.</text>
</comment>
<feature type="disulfide bond" evidence="9">
    <location>
        <begin position="134"/>
        <end position="152"/>
    </location>
</feature>
<dbReference type="EMBL" id="JACEEZ010019608">
    <property type="protein sequence ID" value="KAG0715556.1"/>
    <property type="molecule type" value="Genomic_DNA"/>
</dbReference>
<comment type="caution">
    <text evidence="9">Lacks conserved residue(s) required for the propagation of feature annotation.</text>
</comment>
<dbReference type="OrthoDB" id="10005216at2759"/>
<proteinExistence type="predicted"/>
<dbReference type="AlphaFoldDB" id="A0A8J4Y2P2"/>
<comment type="subcellular location">
    <subcellularLocation>
        <location evidence="1">Membrane</location>
        <topology evidence="1">Single-pass membrane protein</topology>
    </subcellularLocation>
</comment>
<evidence type="ECO:0000313" key="10">
    <source>
        <dbReference type="EMBL" id="KAG0715556.1"/>
    </source>
</evidence>
<dbReference type="PROSITE" id="PS50068">
    <property type="entry name" value="LDLRA_2"/>
    <property type="match status" value="4"/>
</dbReference>
<dbReference type="Proteomes" id="UP000770661">
    <property type="component" value="Unassembled WGS sequence"/>
</dbReference>
<dbReference type="PROSITE" id="PS01209">
    <property type="entry name" value="LDLRA_1"/>
    <property type="match status" value="3"/>
</dbReference>
<keyword evidence="3" id="KW-0677">Repeat</keyword>
<dbReference type="GO" id="GO:0016324">
    <property type="term" value="C:apical plasma membrane"/>
    <property type="evidence" value="ECO:0007669"/>
    <property type="project" value="TreeGrafter"/>
</dbReference>
<keyword evidence="11" id="KW-1185">Reference proteome</keyword>
<feature type="disulfide bond" evidence="9">
    <location>
        <begin position="108"/>
        <end position="123"/>
    </location>
</feature>
<dbReference type="PANTHER" id="PTHR22722">
    <property type="entry name" value="LOW-DENSITY LIPOPROTEIN RECEPTOR-RELATED PROTEIN 2-RELATED"/>
    <property type="match status" value="1"/>
</dbReference>
<dbReference type="PRINTS" id="PR00261">
    <property type="entry name" value="LDLRECEPTOR"/>
</dbReference>
<evidence type="ECO:0000256" key="5">
    <source>
        <dbReference type="ARBA" id="ARBA00023136"/>
    </source>
</evidence>
<evidence type="ECO:0000256" key="9">
    <source>
        <dbReference type="PROSITE-ProRule" id="PRU00124"/>
    </source>
</evidence>
<feature type="disulfide bond" evidence="9">
    <location>
        <begin position="66"/>
        <end position="81"/>
    </location>
</feature>
<dbReference type="GO" id="GO:0006898">
    <property type="term" value="P:receptor-mediated endocytosis"/>
    <property type="evidence" value="ECO:0007669"/>
    <property type="project" value="TreeGrafter"/>
</dbReference>
<sequence>MKSESGNQVECLNGTSTWGRCIPRSSRCNSVPDCSDASDELDCKENSCFGNFQCQDGKCMERMYVCDGITNCWDGDDELNCESWQCKEDELKCGASVPSPCIPMSLRCNGQPDCVDHSDELNCTEECGSDEFRCSEGWCIPDVWTCDGRADCYGGEDEKNCGECLCGVLM</sequence>
<feature type="disulfide bond" evidence="9">
    <location>
        <begin position="54"/>
        <end position="72"/>
    </location>
</feature>
<protein>
    <submittedName>
        <fullName evidence="10">Low-density lipoprotein receptor-related protein 1B</fullName>
    </submittedName>
</protein>
<evidence type="ECO:0000256" key="7">
    <source>
        <dbReference type="ARBA" id="ARBA00023170"/>
    </source>
</evidence>
<evidence type="ECO:0000256" key="8">
    <source>
        <dbReference type="ARBA" id="ARBA00023180"/>
    </source>
</evidence>
<dbReference type="GO" id="GO:0043235">
    <property type="term" value="C:receptor complex"/>
    <property type="evidence" value="ECO:0007669"/>
    <property type="project" value="TreeGrafter"/>
</dbReference>
<dbReference type="Pfam" id="PF00057">
    <property type="entry name" value="Ldl_recept_a"/>
    <property type="match status" value="4"/>
</dbReference>
<keyword evidence="7 10" id="KW-0675">Receptor</keyword>
<dbReference type="SMART" id="SM00192">
    <property type="entry name" value="LDLa"/>
    <property type="match status" value="4"/>
</dbReference>
<dbReference type="InterPro" id="IPR036055">
    <property type="entry name" value="LDL_receptor-like_sf"/>
</dbReference>
<feature type="disulfide bond" evidence="9">
    <location>
        <begin position="146"/>
        <end position="161"/>
    </location>
</feature>
<evidence type="ECO:0000256" key="2">
    <source>
        <dbReference type="ARBA" id="ARBA00022692"/>
    </source>
</evidence>